<protein>
    <submittedName>
        <fullName evidence="1">Uncharacterized protein</fullName>
    </submittedName>
</protein>
<dbReference type="KEGG" id="ncv:NCAV_0596"/>
<name>A0A2K5AQB0_9ARCH</name>
<accession>A0A2K5AQB0</accession>
<organism evidence="1 2">
    <name type="scientific">Candidatus Nitrosocaldus cavascurensis</name>
    <dbReference type="NCBI Taxonomy" id="2058097"/>
    <lineage>
        <taxon>Archaea</taxon>
        <taxon>Nitrososphaerota</taxon>
        <taxon>Nitrososphaeria</taxon>
        <taxon>Candidatus Nitrosocaldales</taxon>
        <taxon>Candidatus Nitrosocaldaceae</taxon>
        <taxon>Candidatus Nitrosocaldus</taxon>
    </lineage>
</organism>
<sequence>MLLGFVSKSLLYRVLSIDKKISVGFIRWQVYNKQLTRVLARFSTIKEFAKISIWLEGVVVVSSRLYIYPSRLLNSNLVIRLNLKGIYYTHSMKITINVTTVRGR</sequence>
<reference evidence="2" key="1">
    <citation type="submission" date="2018-01" db="EMBL/GenBank/DDBJ databases">
        <authorList>
            <person name="Kerou L M."/>
        </authorList>
    </citation>
    <scope>NUCLEOTIDE SEQUENCE [LARGE SCALE GENOMIC DNA]</scope>
    <source>
        <strain evidence="2">SCU2</strain>
    </source>
</reference>
<dbReference type="AlphaFoldDB" id="A0A2K5AQB0"/>
<keyword evidence="2" id="KW-1185">Reference proteome</keyword>
<dbReference type="EMBL" id="LT981265">
    <property type="protein sequence ID" value="SPC33789.1"/>
    <property type="molecule type" value="Genomic_DNA"/>
</dbReference>
<dbReference type="Proteomes" id="UP000236248">
    <property type="component" value="Chromosome NCAV"/>
</dbReference>
<gene>
    <name evidence="1" type="ORF">NCAV_0596</name>
</gene>
<evidence type="ECO:0000313" key="2">
    <source>
        <dbReference type="Proteomes" id="UP000236248"/>
    </source>
</evidence>
<proteinExistence type="predicted"/>
<evidence type="ECO:0000313" key="1">
    <source>
        <dbReference type="EMBL" id="SPC33789.1"/>
    </source>
</evidence>